<dbReference type="SMART" id="SM01321">
    <property type="entry name" value="Y1_Tnp"/>
    <property type="match status" value="1"/>
</dbReference>
<evidence type="ECO:0000313" key="3">
    <source>
        <dbReference type="Proteomes" id="UP001548590"/>
    </source>
</evidence>
<dbReference type="NCBIfam" id="NF047646">
    <property type="entry name" value="REP_Tyr_transpos"/>
    <property type="match status" value="1"/>
</dbReference>
<evidence type="ECO:0000259" key="1">
    <source>
        <dbReference type="SMART" id="SM01321"/>
    </source>
</evidence>
<evidence type="ECO:0000313" key="2">
    <source>
        <dbReference type="EMBL" id="MET1491314.1"/>
    </source>
</evidence>
<comment type="caution">
    <text evidence="2">The sequence shown here is derived from an EMBL/GenBank/DDBJ whole genome shotgun (WGS) entry which is preliminary data.</text>
</comment>
<dbReference type="PANTHER" id="PTHR36966:SF1">
    <property type="entry name" value="REP-ASSOCIATED TYROSINE TRANSPOSASE"/>
    <property type="match status" value="1"/>
</dbReference>
<dbReference type="InterPro" id="IPR052715">
    <property type="entry name" value="RAYT_transposase"/>
</dbReference>
<dbReference type="EMBL" id="JBEWLZ010000010">
    <property type="protein sequence ID" value="MET1491314.1"/>
    <property type="molecule type" value="Genomic_DNA"/>
</dbReference>
<reference evidence="2 3" key="1">
    <citation type="submission" date="2024-07" db="EMBL/GenBank/DDBJ databases">
        <title>Uliginosibacterium paludis KCTC:42655.</title>
        <authorList>
            <person name="Kim M.K."/>
        </authorList>
    </citation>
    <scope>NUCLEOTIDE SEQUENCE [LARGE SCALE GENOMIC DNA]</scope>
    <source>
        <strain evidence="2 3">KCTC 42655</strain>
    </source>
</reference>
<accession>A0ABV2CTR3</accession>
<dbReference type="PANTHER" id="PTHR36966">
    <property type="entry name" value="REP-ASSOCIATED TYROSINE TRANSPOSASE"/>
    <property type="match status" value="1"/>
</dbReference>
<dbReference type="InterPro" id="IPR036515">
    <property type="entry name" value="Transposase_17_sf"/>
</dbReference>
<dbReference type="RefSeq" id="WP_385918762.1">
    <property type="nucleotide sequence ID" value="NZ_JBHRXU010000011.1"/>
</dbReference>
<feature type="domain" description="Transposase IS200-like" evidence="1">
    <location>
        <begin position="2"/>
        <end position="119"/>
    </location>
</feature>
<gene>
    <name evidence="2" type="ORF">ABVT11_15850</name>
</gene>
<name>A0ABV2CTR3_9RHOO</name>
<organism evidence="2 3">
    <name type="scientific">Uliginosibacterium paludis</name>
    <dbReference type="NCBI Taxonomy" id="1615952"/>
    <lineage>
        <taxon>Bacteria</taxon>
        <taxon>Pseudomonadati</taxon>
        <taxon>Pseudomonadota</taxon>
        <taxon>Betaproteobacteria</taxon>
        <taxon>Rhodocyclales</taxon>
        <taxon>Zoogloeaceae</taxon>
        <taxon>Uliginosibacterium</taxon>
    </lineage>
</organism>
<dbReference type="SUPFAM" id="SSF143422">
    <property type="entry name" value="Transposase IS200-like"/>
    <property type="match status" value="1"/>
</dbReference>
<proteinExistence type="predicted"/>
<keyword evidence="3" id="KW-1185">Reference proteome</keyword>
<dbReference type="InterPro" id="IPR002686">
    <property type="entry name" value="Transposase_17"/>
</dbReference>
<sequence>MSPELTSPVTLASWSAALREAITRTREKHPFTIEAWVLMPDHLHCIWTLQPGDSDFSTRWSLIKRRVSMALGERLHLEAWRSASKAKRRESTLRQRRCLEHTLRDETDFARCLDDIHFNPVKHGHVERVVDWPWSSFHRHLAVGFCAPDWAGDSSPGVFGEE</sequence>
<dbReference type="Proteomes" id="UP001548590">
    <property type="component" value="Unassembled WGS sequence"/>
</dbReference>
<protein>
    <submittedName>
        <fullName evidence="2">Transposase</fullName>
    </submittedName>
</protein>
<dbReference type="Gene3D" id="3.30.70.1290">
    <property type="entry name" value="Transposase IS200-like"/>
    <property type="match status" value="1"/>
</dbReference>